<dbReference type="Proteomes" id="UP000321947">
    <property type="component" value="Unassembled WGS sequence"/>
</dbReference>
<reference evidence="1 2" key="1">
    <citation type="submission" date="2019-08" db="EMBL/GenBank/DDBJ databases">
        <title>Draft genome sequences of two oriental melons (Cucumis melo L. var makuwa).</title>
        <authorList>
            <person name="Kwon S.-Y."/>
        </authorList>
    </citation>
    <scope>NUCLEOTIDE SEQUENCE [LARGE SCALE GENOMIC DNA]</scope>
    <source>
        <strain evidence="2">cv. Chang Bougi</strain>
        <tissue evidence="1">Leaf</tissue>
    </source>
</reference>
<dbReference type="AlphaFoldDB" id="A0A5D3CVC0"/>
<gene>
    <name evidence="1" type="ORF">E5676_scaffold637G00440</name>
</gene>
<dbReference type="EMBL" id="SSTD01008459">
    <property type="protein sequence ID" value="TYK15867.1"/>
    <property type="molecule type" value="Genomic_DNA"/>
</dbReference>
<accession>A0A5D3CVC0</accession>
<protein>
    <submittedName>
        <fullName evidence="1">Uncharacterized protein</fullName>
    </submittedName>
</protein>
<organism evidence="1 2">
    <name type="scientific">Cucumis melo var. makuwa</name>
    <name type="common">Oriental melon</name>
    <dbReference type="NCBI Taxonomy" id="1194695"/>
    <lineage>
        <taxon>Eukaryota</taxon>
        <taxon>Viridiplantae</taxon>
        <taxon>Streptophyta</taxon>
        <taxon>Embryophyta</taxon>
        <taxon>Tracheophyta</taxon>
        <taxon>Spermatophyta</taxon>
        <taxon>Magnoliopsida</taxon>
        <taxon>eudicotyledons</taxon>
        <taxon>Gunneridae</taxon>
        <taxon>Pentapetalae</taxon>
        <taxon>rosids</taxon>
        <taxon>fabids</taxon>
        <taxon>Cucurbitales</taxon>
        <taxon>Cucurbitaceae</taxon>
        <taxon>Benincaseae</taxon>
        <taxon>Cucumis</taxon>
    </lineage>
</organism>
<sequence>MQSQPLQNLGATVNLWLFCSSTGSSSKPRGFLVFSDALSILEVHKSNQKLYWDIESGKSGKWDVVPRGNRPSLQTGKLDKTVIFLLSMLSVLRDNNTVVEIELPVPDTLPTSAKSSRQTPVRGWSCILSMFMLKCFVRLFYKPSDVRAASYVCWEVRIARIVRGDDVCWLHAIFRAKTTGGSGGGGSGAKRGCDRRSENLSLGEDMDGGSRYGFGPSLTHGWVALCAHRSDI</sequence>
<evidence type="ECO:0000313" key="1">
    <source>
        <dbReference type="EMBL" id="TYK15867.1"/>
    </source>
</evidence>
<comment type="caution">
    <text evidence="1">The sequence shown here is derived from an EMBL/GenBank/DDBJ whole genome shotgun (WGS) entry which is preliminary data.</text>
</comment>
<proteinExistence type="predicted"/>
<evidence type="ECO:0000313" key="2">
    <source>
        <dbReference type="Proteomes" id="UP000321947"/>
    </source>
</evidence>
<name>A0A5D3CVC0_CUCMM</name>